<protein>
    <submittedName>
        <fullName evidence="4">AsmA family protein</fullName>
    </submittedName>
</protein>
<evidence type="ECO:0000259" key="3">
    <source>
        <dbReference type="Pfam" id="PF05170"/>
    </source>
</evidence>
<reference evidence="4 5" key="1">
    <citation type="journal article" date="2017" name="Nat. Commun.">
        <title>In situ click chemistry generation of cyclooxygenase-2 inhibitors.</title>
        <authorList>
            <person name="Bhardwaj A."/>
            <person name="Kaur J."/>
            <person name="Wuest M."/>
            <person name="Wuest F."/>
        </authorList>
    </citation>
    <scope>NUCLEOTIDE SEQUENCE [LARGE SCALE GENOMIC DNA]</scope>
    <source>
        <strain evidence="4">S2_018_000_R2_106</strain>
    </source>
</reference>
<dbReference type="EMBL" id="VAFM01000002">
    <property type="protein sequence ID" value="TKW60496.1"/>
    <property type="molecule type" value="Genomic_DNA"/>
</dbReference>
<evidence type="ECO:0000313" key="5">
    <source>
        <dbReference type="Proteomes" id="UP000320948"/>
    </source>
</evidence>
<gene>
    <name evidence="4" type="ORF">DI628_06225</name>
</gene>
<keyword evidence="2" id="KW-0812">Transmembrane</keyword>
<dbReference type="GO" id="GO:0005886">
    <property type="term" value="C:plasma membrane"/>
    <property type="evidence" value="ECO:0007669"/>
    <property type="project" value="TreeGrafter"/>
</dbReference>
<dbReference type="PANTHER" id="PTHR30441:SF4">
    <property type="entry name" value="PROTEIN ASMA"/>
    <property type="match status" value="1"/>
</dbReference>
<dbReference type="AlphaFoldDB" id="A0A6N4RBS1"/>
<feature type="domain" description="AsmA" evidence="3">
    <location>
        <begin position="26"/>
        <end position="289"/>
    </location>
</feature>
<accession>A0A6N4RBS1</accession>
<evidence type="ECO:0000256" key="2">
    <source>
        <dbReference type="SAM" id="Phobius"/>
    </source>
</evidence>
<dbReference type="Proteomes" id="UP000320948">
    <property type="component" value="Unassembled WGS sequence"/>
</dbReference>
<dbReference type="InterPro" id="IPR052894">
    <property type="entry name" value="AsmA-related"/>
</dbReference>
<name>A0A6N4RBS1_BLAVI</name>
<evidence type="ECO:0000313" key="4">
    <source>
        <dbReference type="EMBL" id="TKW60496.1"/>
    </source>
</evidence>
<keyword evidence="2" id="KW-0472">Membrane</keyword>
<feature type="transmembrane region" description="Helical" evidence="2">
    <location>
        <begin position="27"/>
        <end position="50"/>
    </location>
</feature>
<feature type="domain" description="AsmA" evidence="3">
    <location>
        <begin position="555"/>
        <end position="780"/>
    </location>
</feature>
<sequence length="918" mass="94537">MSAKKTNAAVAAREKNEGNTIMRVWKIAAISLAALAGVSALALGGALYWVQNSDLSGVAAWAVKKQGYGVEFDGPVTLKLWPAGHLAMGKVVVKGADDKPMVSTDEAQLQWNWGTGMLPWKDVQITRIAAANPTVTLIRTKDGKANWDTYVASEDKIAAEATEVPVEQAQQLPLGMLAATQLDIVNLNARYEDAVSGQKIVAKNVSLNAATEGTEATTTLSGTVNDQDVKGRVVVDVADLETIPLQGKLEAAGLTVAMNGRVRNQQAFAGLVNAETANLKSTLAALLGKAPAQAPAAAFRLGGDVDVGGDNLILRNFSTRLGELLQASGDAEVHLGDTPSAKGDISVQGSNLRQLAELALGAEQPTIPASSFEVSTKLAGQDAVELEDLQASIGSLLRASGKVRIVPKGDMPDVDATLNVNAPNFKNLLAAVGQEGVYPTKGLAVKTTVKGRGQTYEVKGLTAQLDDVASVKSDMTVTLGATPAVDGSFALDGSNLRSAAAGFGVEADALPETAFNIKAAVSGKGTLKIDDLAVNLPQLLEATGKGSIMMGKPTNVVASLDVKRLNLTALGYCAVDVPVETAAPSKDAPSASSSDAPWTDDKINVDALRGIAFDITVNAKGIDCKRLPMDSAVVKLFNTPSQLDVRDVSVNLKDGGALKLTGKLEHAGTPALVVNATTSKLRVEQLVPVLATKGVQLPLDTTAQFSSRGDTTRKLAQNLDGTLNVTATEGKLPYTNMMGAASNIARLVQGTSATAPSNGSGNVDSLKARYTIRQGVATTDELTVATGNGAMKLVGEGTVDLPAWIINYKLTPSLNAGDNMLAVPVVIKGALTAPNIGADPNFTAKVTGRLAGEALEGALGKEAGKAVGGALGGIISGQGITSSTVNDLFNAFGKKKQAPAAATPAATETTPTETPAAE</sequence>
<dbReference type="Pfam" id="PF05170">
    <property type="entry name" value="AsmA"/>
    <property type="match status" value="2"/>
</dbReference>
<keyword evidence="2" id="KW-1133">Transmembrane helix</keyword>
<feature type="region of interest" description="Disordered" evidence="1">
    <location>
        <begin position="896"/>
        <end position="918"/>
    </location>
</feature>
<evidence type="ECO:0000256" key="1">
    <source>
        <dbReference type="SAM" id="MobiDB-lite"/>
    </source>
</evidence>
<comment type="caution">
    <text evidence="4">The sequence shown here is derived from an EMBL/GenBank/DDBJ whole genome shotgun (WGS) entry which is preliminary data.</text>
</comment>
<feature type="compositionally biased region" description="Low complexity" evidence="1">
    <location>
        <begin position="898"/>
        <end position="918"/>
    </location>
</feature>
<dbReference type="GO" id="GO:0090313">
    <property type="term" value="P:regulation of protein targeting to membrane"/>
    <property type="evidence" value="ECO:0007669"/>
    <property type="project" value="TreeGrafter"/>
</dbReference>
<organism evidence="4 5">
    <name type="scientific">Blastochloris viridis</name>
    <name type="common">Rhodopseudomonas viridis</name>
    <dbReference type="NCBI Taxonomy" id="1079"/>
    <lineage>
        <taxon>Bacteria</taxon>
        <taxon>Pseudomonadati</taxon>
        <taxon>Pseudomonadota</taxon>
        <taxon>Alphaproteobacteria</taxon>
        <taxon>Hyphomicrobiales</taxon>
        <taxon>Blastochloridaceae</taxon>
        <taxon>Blastochloris</taxon>
    </lineage>
</organism>
<proteinExistence type="predicted"/>
<dbReference type="PANTHER" id="PTHR30441">
    <property type="entry name" value="DUF748 DOMAIN-CONTAINING PROTEIN"/>
    <property type="match status" value="1"/>
</dbReference>
<dbReference type="InterPro" id="IPR007844">
    <property type="entry name" value="AsmA"/>
</dbReference>